<protein>
    <submittedName>
        <fullName evidence="2">Uncharacterized protein</fullName>
    </submittedName>
</protein>
<name>A0A0A9FYX5_ARUDO</name>
<proteinExistence type="predicted"/>
<evidence type="ECO:0000256" key="1">
    <source>
        <dbReference type="SAM" id="MobiDB-lite"/>
    </source>
</evidence>
<dbReference type="AlphaFoldDB" id="A0A0A9FYX5"/>
<accession>A0A0A9FYX5</accession>
<organism evidence="2">
    <name type="scientific">Arundo donax</name>
    <name type="common">Giant reed</name>
    <name type="synonym">Donax arundinaceus</name>
    <dbReference type="NCBI Taxonomy" id="35708"/>
    <lineage>
        <taxon>Eukaryota</taxon>
        <taxon>Viridiplantae</taxon>
        <taxon>Streptophyta</taxon>
        <taxon>Embryophyta</taxon>
        <taxon>Tracheophyta</taxon>
        <taxon>Spermatophyta</taxon>
        <taxon>Magnoliopsida</taxon>
        <taxon>Liliopsida</taxon>
        <taxon>Poales</taxon>
        <taxon>Poaceae</taxon>
        <taxon>PACMAD clade</taxon>
        <taxon>Arundinoideae</taxon>
        <taxon>Arundineae</taxon>
        <taxon>Arundo</taxon>
    </lineage>
</organism>
<reference evidence="2" key="1">
    <citation type="submission" date="2014-09" db="EMBL/GenBank/DDBJ databases">
        <authorList>
            <person name="Magalhaes I.L.F."/>
            <person name="Oliveira U."/>
            <person name="Santos F.R."/>
            <person name="Vidigal T.H.D.A."/>
            <person name="Brescovit A.D."/>
            <person name="Santos A.J."/>
        </authorList>
    </citation>
    <scope>NUCLEOTIDE SEQUENCE</scope>
    <source>
        <tissue evidence="2">Shoot tissue taken approximately 20 cm above the soil surface</tissue>
    </source>
</reference>
<sequence>MQQYNKAFTSKQVGQARDQTQQRQNFASTG</sequence>
<feature type="region of interest" description="Disordered" evidence="1">
    <location>
        <begin position="1"/>
        <end position="30"/>
    </location>
</feature>
<evidence type="ECO:0000313" key="2">
    <source>
        <dbReference type="EMBL" id="JAE15501.1"/>
    </source>
</evidence>
<reference evidence="2" key="2">
    <citation type="journal article" date="2015" name="Data Brief">
        <title>Shoot transcriptome of the giant reed, Arundo donax.</title>
        <authorList>
            <person name="Barrero R.A."/>
            <person name="Guerrero F.D."/>
            <person name="Moolhuijzen P."/>
            <person name="Goolsby J.A."/>
            <person name="Tidwell J."/>
            <person name="Bellgard S.E."/>
            <person name="Bellgard M.I."/>
        </authorList>
    </citation>
    <scope>NUCLEOTIDE SEQUENCE</scope>
    <source>
        <tissue evidence="2">Shoot tissue taken approximately 20 cm above the soil surface</tissue>
    </source>
</reference>
<dbReference type="EMBL" id="GBRH01182395">
    <property type="protein sequence ID" value="JAE15501.1"/>
    <property type="molecule type" value="Transcribed_RNA"/>
</dbReference>